<dbReference type="Pfam" id="PF12680">
    <property type="entry name" value="SnoaL_2"/>
    <property type="match status" value="1"/>
</dbReference>
<dbReference type="PANTHER" id="PTHR38436:SF1">
    <property type="entry name" value="ESTER CYCLASE"/>
    <property type="match status" value="1"/>
</dbReference>
<dbReference type="PROSITE" id="PS51257">
    <property type="entry name" value="PROKAR_LIPOPROTEIN"/>
    <property type="match status" value="1"/>
</dbReference>
<protein>
    <recommendedName>
        <fullName evidence="1">SnoaL-like domain-containing protein</fullName>
    </recommendedName>
</protein>
<organism evidence="2 3">
    <name type="scientific">Psychrilyobacter piezotolerans</name>
    <dbReference type="NCBI Taxonomy" id="2293438"/>
    <lineage>
        <taxon>Bacteria</taxon>
        <taxon>Fusobacteriati</taxon>
        <taxon>Fusobacteriota</taxon>
        <taxon>Fusobacteriia</taxon>
        <taxon>Fusobacteriales</taxon>
        <taxon>Fusobacteriaceae</taxon>
        <taxon>Psychrilyobacter</taxon>
    </lineage>
</organism>
<dbReference type="EMBL" id="QUAJ01000018">
    <property type="protein sequence ID" value="REI40546.1"/>
    <property type="molecule type" value="Genomic_DNA"/>
</dbReference>
<proteinExistence type="predicted"/>
<dbReference type="RefSeq" id="WP_114642791.1">
    <property type="nucleotide sequence ID" value="NZ_JAACIO010000019.1"/>
</dbReference>
<dbReference type="Gene3D" id="3.10.450.50">
    <property type="match status" value="2"/>
</dbReference>
<dbReference type="InterPro" id="IPR009959">
    <property type="entry name" value="Cyclase_SnoaL-like"/>
</dbReference>
<reference evidence="2 3" key="1">
    <citation type="submission" date="2018-08" db="EMBL/GenBank/DDBJ databases">
        <title>Draft genome sequence of Psychrilyobacter sp. strain SD5 isolated from Black Sea water.</title>
        <authorList>
            <person name="Yadav S."/>
            <person name="Villanueva L."/>
            <person name="Damste J.S.S."/>
        </authorList>
    </citation>
    <scope>NUCLEOTIDE SEQUENCE [LARGE SCALE GENOMIC DNA]</scope>
    <source>
        <strain evidence="2 3">SD5</strain>
    </source>
</reference>
<dbReference type="SUPFAM" id="SSF54427">
    <property type="entry name" value="NTF2-like"/>
    <property type="match status" value="2"/>
</dbReference>
<dbReference type="InterPro" id="IPR037401">
    <property type="entry name" value="SnoaL-like"/>
</dbReference>
<evidence type="ECO:0000313" key="2">
    <source>
        <dbReference type="EMBL" id="REI40546.1"/>
    </source>
</evidence>
<keyword evidence="3" id="KW-1185">Reference proteome</keyword>
<dbReference type="PANTHER" id="PTHR38436">
    <property type="entry name" value="POLYKETIDE CYCLASE SNOAL-LIKE DOMAIN"/>
    <property type="match status" value="1"/>
</dbReference>
<feature type="domain" description="SnoaL-like" evidence="1">
    <location>
        <begin position="165"/>
        <end position="261"/>
    </location>
</feature>
<evidence type="ECO:0000313" key="3">
    <source>
        <dbReference type="Proteomes" id="UP000263486"/>
    </source>
</evidence>
<gene>
    <name evidence="2" type="ORF">DYH56_10325</name>
</gene>
<dbReference type="InterPro" id="IPR032710">
    <property type="entry name" value="NTF2-like_dom_sf"/>
</dbReference>
<dbReference type="Proteomes" id="UP000263486">
    <property type="component" value="Unassembled WGS sequence"/>
</dbReference>
<sequence>MTKKILLTMVVVLLTLTGCNSIQSKKGKETSKKEQVVALLKALETGESEPIGIINSEKYIQHNLAIPDGLAGFGEFVSSLPANSIKANTVRVFEDGDYVFAQTDYEFFGPKVGFDVFRFENGKIVEHWDNLGEKKGPNPSGHTQLDGATEVTDLDKTEENKTLVKGFIEDVLMGKNPAKITDYISTEKYIQHNTDIADGLDGLGAALQAMAEAGITMVYTENHKILGEGNFVLSMSEGKFAGVHVAFYDLFRVENGKIVEHWDVIQEILSEDKWANDNGKF</sequence>
<comment type="caution">
    <text evidence="2">The sequence shown here is derived from an EMBL/GenBank/DDBJ whole genome shotgun (WGS) entry which is preliminary data.</text>
</comment>
<name>A0ABX9KFZ8_9FUSO</name>
<evidence type="ECO:0000259" key="1">
    <source>
        <dbReference type="Pfam" id="PF12680"/>
    </source>
</evidence>
<accession>A0ABX9KFZ8</accession>